<dbReference type="Pfam" id="PF07971">
    <property type="entry name" value="Glyco_hydro_92"/>
    <property type="match status" value="1"/>
</dbReference>
<feature type="domain" description="Glycosyl hydrolase family 92" evidence="2">
    <location>
        <begin position="318"/>
        <end position="810"/>
    </location>
</feature>
<dbReference type="InterPro" id="IPR014718">
    <property type="entry name" value="GH-type_carb-bd"/>
</dbReference>
<evidence type="ECO:0008006" key="6">
    <source>
        <dbReference type="Google" id="ProtNLM"/>
    </source>
</evidence>
<feature type="domain" description="Glycosyl hydrolase family 92 N-terminal" evidence="3">
    <location>
        <begin position="59"/>
        <end position="312"/>
    </location>
</feature>
<name>A0ABP1DFR4_9APHY</name>
<dbReference type="InterPro" id="IPR041371">
    <property type="entry name" value="GH92_N"/>
</dbReference>
<feature type="signal peptide" evidence="1">
    <location>
        <begin position="1"/>
        <end position="30"/>
    </location>
</feature>
<feature type="chain" id="PRO_5046380060" description="Glycoside hydrolase family 92 protein" evidence="1">
    <location>
        <begin position="31"/>
        <end position="837"/>
    </location>
</feature>
<keyword evidence="1" id="KW-0732">Signal</keyword>
<dbReference type="EMBL" id="OZ037947">
    <property type="protein sequence ID" value="CAL1706691.1"/>
    <property type="molecule type" value="Genomic_DNA"/>
</dbReference>
<dbReference type="InterPro" id="IPR012939">
    <property type="entry name" value="Glyco_hydro_92"/>
</dbReference>
<gene>
    <name evidence="4" type="ORF">GFSPODELE1_LOCUS5996</name>
</gene>
<evidence type="ECO:0000259" key="3">
    <source>
        <dbReference type="Pfam" id="PF17678"/>
    </source>
</evidence>
<sequence length="837" mass="92084">MTIPHILKFSTLSWLLLSSLGTTWFEVVHAQPSPKVQKRINAAIKAVTPNTTNIDYTQFVNVFIGTDNFGDVCPGASVPFGMVKFSTDLTGYAPAGYVTDPTQKIRGLSPLHDSGTGSSLGTYGNFEIMPSLCPRGFNTCNTTLATRERFRKNNTDDASPGYFAQTLDNEILMEATSTRRAGLERFTFPKGSKPYFVLDLANDLPNSFAGGTMDIDPEKGRITIGGLWGSSFGPGSLNYQAFACYDLLDGGKQILDEFGVWTGSTSANFSIKGLGETHLNLTRSLIGDHYEAGALFSFSGKSRVVNIRVGVSFVSTDQACQNAETEVGDATFEDIVAQSKALWNEKLSKIEIDVPNTPRNITELLYSSLYRASLTPNNATGETQGVFAGTPHPYFDSLYCSWDTFRTYYPLMALHSPVEFAQIVDSYLDGWRKLGWMPECRANNLPGWTQGGSSGDNIVGHFAVNYHNEAAELGIDLEELYSALLADGELNPPEWNVMGREVNVYKQYGYVPFSVLETSSTGRQTREGSRTLEYAFEDFAIRQIAQLLNKTDDVATFTNRSLSYRNVWDPTVTSDGFKGFAQKRFPNGTFAFTDPVDCSPNDKHGDTRECSLQGDNVVGFYESSSWEYSWFAPHDTAHLIQLMGGNNTFVKRLDHFFKAGYYLAGNEPSFQTPIGYHYANRPSHSIDRVRQIVFNNFDVSPAGLPGNDDQAAMATLVVFHLLGLYPVPSTTQFLVLSPFTPKYTIHNSFLNVSTTVTAKNFDARSVKKNIPEGVAAYVNSVTINGNKTESRCHFDFFDTFKVGANIVIELVPDGESVDSCAGSLPESLSTGGWAAAR</sequence>
<dbReference type="PANTHER" id="PTHR12143">
    <property type="entry name" value="PEPTIDE N-GLYCANASE PNGASE -RELATED"/>
    <property type="match status" value="1"/>
</dbReference>
<protein>
    <recommendedName>
        <fullName evidence="6">Glycoside hydrolase family 92 protein</fullName>
    </recommendedName>
</protein>
<keyword evidence="5" id="KW-1185">Reference proteome</keyword>
<evidence type="ECO:0000313" key="4">
    <source>
        <dbReference type="EMBL" id="CAL1706691.1"/>
    </source>
</evidence>
<proteinExistence type="predicted"/>
<dbReference type="InterPro" id="IPR008928">
    <property type="entry name" value="6-hairpin_glycosidase_sf"/>
</dbReference>
<dbReference type="SUPFAM" id="SSF48208">
    <property type="entry name" value="Six-hairpin glycosidases"/>
    <property type="match status" value="1"/>
</dbReference>
<evidence type="ECO:0000256" key="1">
    <source>
        <dbReference type="SAM" id="SignalP"/>
    </source>
</evidence>
<dbReference type="Gene3D" id="1.20.1050.60">
    <property type="entry name" value="alpha-1,2-mannosidase"/>
    <property type="match status" value="1"/>
</dbReference>
<dbReference type="NCBIfam" id="TIGR01180">
    <property type="entry name" value="aman2_put"/>
    <property type="match status" value="1"/>
</dbReference>
<dbReference type="Proteomes" id="UP001497453">
    <property type="component" value="Chromosome 4"/>
</dbReference>
<organism evidence="4 5">
    <name type="scientific">Somion occarium</name>
    <dbReference type="NCBI Taxonomy" id="3059160"/>
    <lineage>
        <taxon>Eukaryota</taxon>
        <taxon>Fungi</taxon>
        <taxon>Dikarya</taxon>
        <taxon>Basidiomycota</taxon>
        <taxon>Agaricomycotina</taxon>
        <taxon>Agaricomycetes</taxon>
        <taxon>Polyporales</taxon>
        <taxon>Cerrenaceae</taxon>
        <taxon>Somion</taxon>
    </lineage>
</organism>
<dbReference type="PANTHER" id="PTHR12143:SF25">
    <property type="entry name" value="FAMILY PROTEIN, PUTATIVE (AFU_ORTHOLOGUE AFUA_1G10790)-RELATED"/>
    <property type="match status" value="1"/>
</dbReference>
<dbReference type="InterPro" id="IPR005887">
    <property type="entry name" value="GH92_a_mannosidase_put"/>
</dbReference>
<reference evidence="5" key="1">
    <citation type="submission" date="2024-04" db="EMBL/GenBank/DDBJ databases">
        <authorList>
            <person name="Shaw F."/>
            <person name="Minotto A."/>
        </authorList>
    </citation>
    <scope>NUCLEOTIDE SEQUENCE [LARGE SCALE GENOMIC DNA]</scope>
</reference>
<accession>A0ABP1DFR4</accession>
<evidence type="ECO:0000313" key="5">
    <source>
        <dbReference type="Proteomes" id="UP001497453"/>
    </source>
</evidence>
<dbReference type="InterPro" id="IPR050883">
    <property type="entry name" value="PNGase"/>
</dbReference>
<dbReference type="Pfam" id="PF17678">
    <property type="entry name" value="Glyco_hydro_92N"/>
    <property type="match status" value="1"/>
</dbReference>
<dbReference type="Gene3D" id="1.20.1610.10">
    <property type="entry name" value="alpha-1,2-mannosidases domains"/>
    <property type="match status" value="1"/>
</dbReference>
<evidence type="ECO:0000259" key="2">
    <source>
        <dbReference type="Pfam" id="PF07971"/>
    </source>
</evidence>
<dbReference type="Gene3D" id="2.70.98.10">
    <property type="match status" value="1"/>
</dbReference>
<dbReference type="Gene3D" id="3.30.2080.10">
    <property type="entry name" value="GH92 mannosidase domain"/>
    <property type="match status" value="1"/>
</dbReference>